<evidence type="ECO:0000256" key="7">
    <source>
        <dbReference type="ARBA" id="ARBA00023136"/>
    </source>
</evidence>
<evidence type="ECO:0000256" key="6">
    <source>
        <dbReference type="ARBA" id="ARBA00022989"/>
    </source>
</evidence>
<feature type="transmembrane region" description="Helical" evidence="9">
    <location>
        <begin position="99"/>
        <end position="120"/>
    </location>
</feature>
<dbReference type="AlphaFoldDB" id="A0A2N5J916"/>
<dbReference type="GO" id="GO:0005886">
    <property type="term" value="C:plasma membrane"/>
    <property type="evidence" value="ECO:0007669"/>
    <property type="project" value="UniProtKB-SubCell"/>
</dbReference>
<keyword evidence="6 9" id="KW-1133">Transmembrane helix</keyword>
<evidence type="ECO:0000256" key="8">
    <source>
        <dbReference type="SAM" id="MobiDB-lite"/>
    </source>
</evidence>
<keyword evidence="7 9" id="KW-0472">Membrane</keyword>
<comment type="subcellular location">
    <subcellularLocation>
        <location evidence="1">Cell membrane</location>
        <topology evidence="1">Multi-pass membrane protein</topology>
    </subcellularLocation>
</comment>
<dbReference type="PANTHER" id="PTHR30472">
    <property type="entry name" value="FERRIC ENTEROBACTIN TRANSPORT SYSTEM PERMEASE PROTEIN"/>
    <property type="match status" value="1"/>
</dbReference>
<dbReference type="CDD" id="cd06550">
    <property type="entry name" value="TM_ABC_iron-siderophores_like"/>
    <property type="match status" value="1"/>
</dbReference>
<dbReference type="Proteomes" id="UP000235050">
    <property type="component" value="Unassembled WGS sequence"/>
</dbReference>
<comment type="caution">
    <text evidence="10">The sequence shown here is derived from an EMBL/GenBank/DDBJ whole genome shotgun (WGS) entry which is preliminary data.</text>
</comment>
<sequence length="374" mass="39318">MTHSAADSATPDAEASVVGRRTGVPAGRKPRIGRTTLTFIVLIVGLLIMTVVSASLGQLIIPFDQVIGSVLNKIGIHWLEGPTRAFGNEALWNVRFPRIVMAIVVGAALGVAGAVMQGVFGNPLAEPGTVGVSSGAAVGASASILMGWNFLGAFTTPFLAFVCGLATTMSVYLLARRGGRTEIVTLILTGVAVNAIAGALISFFTFAAPTNARDQIVFWQMGSFNGSRWQQVALVAPMCLIGIIAVQFMARRLDLLSLGEKPARHLGVNVERLRFGSMLAVALLVSSAVAFAGIISFVGLVVPHLLRMILGPEHRTLLPASALGGALLLTIADFAARTTIRFADLPIGMLTSLVGGPFFFWLLRRSRAKSGGWA</sequence>
<keyword evidence="11" id="KW-1185">Reference proteome</keyword>
<dbReference type="Pfam" id="PF01032">
    <property type="entry name" value="FecCD"/>
    <property type="match status" value="1"/>
</dbReference>
<keyword evidence="3" id="KW-0813">Transport</keyword>
<gene>
    <name evidence="10" type="ORF">Uis1B_1428</name>
</gene>
<evidence type="ECO:0000256" key="1">
    <source>
        <dbReference type="ARBA" id="ARBA00004651"/>
    </source>
</evidence>
<dbReference type="GO" id="GO:0022857">
    <property type="term" value="F:transmembrane transporter activity"/>
    <property type="evidence" value="ECO:0007669"/>
    <property type="project" value="InterPro"/>
</dbReference>
<feature type="transmembrane region" description="Helical" evidence="9">
    <location>
        <begin position="132"/>
        <end position="151"/>
    </location>
</feature>
<feature type="transmembrane region" description="Helical" evidence="9">
    <location>
        <begin position="317"/>
        <end position="336"/>
    </location>
</feature>
<feature type="transmembrane region" description="Helical" evidence="9">
    <location>
        <begin position="37"/>
        <end position="61"/>
    </location>
</feature>
<dbReference type="SUPFAM" id="SSF81345">
    <property type="entry name" value="ABC transporter involved in vitamin B12 uptake, BtuC"/>
    <property type="match status" value="1"/>
</dbReference>
<comment type="similarity">
    <text evidence="2">Belongs to the binding-protein-dependent transport system permease family. FecCD subfamily.</text>
</comment>
<feature type="transmembrane region" description="Helical" evidence="9">
    <location>
        <begin position="343"/>
        <end position="363"/>
    </location>
</feature>
<feature type="transmembrane region" description="Helical" evidence="9">
    <location>
        <begin position="229"/>
        <end position="250"/>
    </location>
</feature>
<feature type="transmembrane region" description="Helical" evidence="9">
    <location>
        <begin position="157"/>
        <end position="175"/>
    </location>
</feature>
<evidence type="ECO:0000313" key="11">
    <source>
        <dbReference type="Proteomes" id="UP000235050"/>
    </source>
</evidence>
<protein>
    <submittedName>
        <fullName evidence="10">Heme ABC transporter permease</fullName>
    </submittedName>
</protein>
<name>A0A2N5J916_9BIFI</name>
<keyword evidence="4" id="KW-1003">Cell membrane</keyword>
<dbReference type="Gene3D" id="1.10.3470.10">
    <property type="entry name" value="ABC transporter involved in vitamin B12 uptake, BtuC"/>
    <property type="match status" value="1"/>
</dbReference>
<dbReference type="EMBL" id="NMWU01000025">
    <property type="protein sequence ID" value="PLS30716.1"/>
    <property type="molecule type" value="Genomic_DNA"/>
</dbReference>
<dbReference type="PANTHER" id="PTHR30472:SF25">
    <property type="entry name" value="ABC TRANSPORTER PERMEASE PROTEIN MJ0876-RELATED"/>
    <property type="match status" value="1"/>
</dbReference>
<evidence type="ECO:0000256" key="3">
    <source>
        <dbReference type="ARBA" id="ARBA00022448"/>
    </source>
</evidence>
<feature type="region of interest" description="Disordered" evidence="8">
    <location>
        <begin position="1"/>
        <end position="23"/>
    </location>
</feature>
<evidence type="ECO:0000256" key="2">
    <source>
        <dbReference type="ARBA" id="ARBA00007935"/>
    </source>
</evidence>
<dbReference type="InterPro" id="IPR037294">
    <property type="entry name" value="ABC_BtuC-like"/>
</dbReference>
<proteinExistence type="inferred from homology"/>
<organism evidence="10 11">
    <name type="scientific">Bifidobacterium margollesii</name>
    <dbReference type="NCBI Taxonomy" id="2020964"/>
    <lineage>
        <taxon>Bacteria</taxon>
        <taxon>Bacillati</taxon>
        <taxon>Actinomycetota</taxon>
        <taxon>Actinomycetes</taxon>
        <taxon>Bifidobacteriales</taxon>
        <taxon>Bifidobacteriaceae</taxon>
        <taxon>Bifidobacterium</taxon>
    </lineage>
</organism>
<evidence type="ECO:0000256" key="9">
    <source>
        <dbReference type="SAM" id="Phobius"/>
    </source>
</evidence>
<dbReference type="InterPro" id="IPR000522">
    <property type="entry name" value="ABC_transptr_permease_BtuC"/>
</dbReference>
<evidence type="ECO:0000256" key="4">
    <source>
        <dbReference type="ARBA" id="ARBA00022475"/>
    </source>
</evidence>
<feature type="transmembrane region" description="Helical" evidence="9">
    <location>
        <begin position="279"/>
        <end position="305"/>
    </location>
</feature>
<reference evidence="10 11" key="1">
    <citation type="submission" date="2017-07" db="EMBL/GenBank/DDBJ databases">
        <title>Bifidobacterium novel species.</title>
        <authorList>
            <person name="Lugli G.A."/>
            <person name="Milani C."/>
            <person name="Duranti S."/>
            <person name="Mangifesta M."/>
        </authorList>
    </citation>
    <scope>NUCLEOTIDE SEQUENCE [LARGE SCALE GENOMIC DNA]</scope>
    <source>
        <strain evidence="11">Uis1B</strain>
    </source>
</reference>
<dbReference type="GO" id="GO:0033214">
    <property type="term" value="P:siderophore-iron import into cell"/>
    <property type="evidence" value="ECO:0007669"/>
    <property type="project" value="TreeGrafter"/>
</dbReference>
<feature type="transmembrane region" description="Helical" evidence="9">
    <location>
        <begin position="187"/>
        <end position="209"/>
    </location>
</feature>
<evidence type="ECO:0000256" key="5">
    <source>
        <dbReference type="ARBA" id="ARBA00022692"/>
    </source>
</evidence>
<evidence type="ECO:0000313" key="10">
    <source>
        <dbReference type="EMBL" id="PLS30716.1"/>
    </source>
</evidence>
<dbReference type="FunFam" id="1.10.3470.10:FF:000001">
    <property type="entry name" value="Vitamin B12 ABC transporter permease BtuC"/>
    <property type="match status" value="1"/>
</dbReference>
<dbReference type="RefSeq" id="WP_207763395.1">
    <property type="nucleotide sequence ID" value="NZ_NMWU01000025.1"/>
</dbReference>
<keyword evidence="5 9" id="KW-0812">Transmembrane</keyword>
<accession>A0A2N5J916</accession>